<name>A0A9D9ITV8_9BACT</name>
<sequence length="193" mass="21489">MNIIVKTHEGRCYCRPDTTWEREDRDLFSPDSVNSYLYTPVLFARICKAGKCIGRKFAERYYDSIGYGILLYDGTLMDGSAMAYAASSCRDQTSVLPFPMYNRVTLQEGSNEFTVEKDGSELFRTSCGSQKMIEDAVSEVSHTVSLRIGDMVAVELADPAPLAGKGELGKDREEIRITGTFCGNALFGFSIFF</sequence>
<dbReference type="Proteomes" id="UP000823771">
    <property type="component" value="Unassembled WGS sequence"/>
</dbReference>
<accession>A0A9D9ITV8</accession>
<protein>
    <submittedName>
        <fullName evidence="1">Uncharacterized protein</fullName>
    </submittedName>
</protein>
<comment type="caution">
    <text evidence="1">The sequence shown here is derived from an EMBL/GenBank/DDBJ whole genome shotgun (WGS) entry which is preliminary data.</text>
</comment>
<dbReference type="AlphaFoldDB" id="A0A9D9ITV8"/>
<reference evidence="1" key="1">
    <citation type="submission" date="2020-10" db="EMBL/GenBank/DDBJ databases">
        <authorList>
            <person name="Gilroy R."/>
        </authorList>
    </citation>
    <scope>NUCLEOTIDE SEQUENCE</scope>
    <source>
        <strain evidence="1">2478</strain>
    </source>
</reference>
<reference evidence="1" key="2">
    <citation type="journal article" date="2021" name="PeerJ">
        <title>Extensive microbial diversity within the chicken gut microbiome revealed by metagenomics and culture.</title>
        <authorList>
            <person name="Gilroy R."/>
            <person name="Ravi A."/>
            <person name="Getino M."/>
            <person name="Pursley I."/>
            <person name="Horton D.L."/>
            <person name="Alikhan N.F."/>
            <person name="Baker D."/>
            <person name="Gharbi K."/>
            <person name="Hall N."/>
            <person name="Watson M."/>
            <person name="Adriaenssens E.M."/>
            <person name="Foster-Nyarko E."/>
            <person name="Jarju S."/>
            <person name="Secka A."/>
            <person name="Antonio M."/>
            <person name="Oren A."/>
            <person name="Chaudhuri R.R."/>
            <person name="La Ragione R."/>
            <person name="Hildebrand F."/>
            <person name="Pallen M.J."/>
        </authorList>
    </citation>
    <scope>NUCLEOTIDE SEQUENCE</scope>
    <source>
        <strain evidence="1">2478</strain>
    </source>
</reference>
<proteinExistence type="predicted"/>
<evidence type="ECO:0000313" key="1">
    <source>
        <dbReference type="EMBL" id="MBO8477508.1"/>
    </source>
</evidence>
<dbReference type="EMBL" id="JADILZ010000014">
    <property type="protein sequence ID" value="MBO8477508.1"/>
    <property type="molecule type" value="Genomic_DNA"/>
</dbReference>
<gene>
    <name evidence="1" type="ORF">IAB80_01210</name>
</gene>
<organism evidence="1 2">
    <name type="scientific">Candidatus Cryptobacteroides excrementipullorum</name>
    <dbReference type="NCBI Taxonomy" id="2840761"/>
    <lineage>
        <taxon>Bacteria</taxon>
        <taxon>Pseudomonadati</taxon>
        <taxon>Bacteroidota</taxon>
        <taxon>Bacteroidia</taxon>
        <taxon>Bacteroidales</taxon>
        <taxon>Candidatus Cryptobacteroides</taxon>
    </lineage>
</organism>
<evidence type="ECO:0000313" key="2">
    <source>
        <dbReference type="Proteomes" id="UP000823771"/>
    </source>
</evidence>